<comment type="caution">
    <text evidence="11">The sequence shown here is derived from an EMBL/GenBank/DDBJ whole genome shotgun (WGS) entry which is preliminary data.</text>
</comment>
<dbReference type="InterPro" id="IPR017871">
    <property type="entry name" value="ABC_transporter-like_CS"/>
</dbReference>
<dbReference type="CDD" id="cd03215">
    <property type="entry name" value="ABC_Carb_Monos_II"/>
    <property type="match status" value="1"/>
</dbReference>
<keyword evidence="6 11" id="KW-0067">ATP-binding</keyword>
<evidence type="ECO:0000256" key="2">
    <source>
        <dbReference type="ARBA" id="ARBA00022475"/>
    </source>
</evidence>
<dbReference type="InterPro" id="IPR003593">
    <property type="entry name" value="AAA+_ATPase"/>
</dbReference>
<keyword evidence="12" id="KW-1185">Reference proteome</keyword>
<evidence type="ECO:0000256" key="3">
    <source>
        <dbReference type="ARBA" id="ARBA00022597"/>
    </source>
</evidence>
<dbReference type="Pfam" id="PF00005">
    <property type="entry name" value="ABC_tran"/>
    <property type="match status" value="2"/>
</dbReference>
<keyword evidence="5" id="KW-0547">Nucleotide-binding</keyword>
<sequence length="524" mass="56840">MNAPTSPPPLLRMARVSKSFPGVKALTDVTFDLRPGEVHALMGENGAGKSTLIKMLAGIHTPDEGSIEIDGRPVTIDSPNRSAELGIAVIHQELNTAPNMTVAQNLALGQEPRTAWGTLDRARMRRDAEAKLRRIGADVSPDTVIGRLSVGMQQMVEIARAVAQQARILVLDEPTAALSEAEAQRLLELVEELRESGMGLIYISHRMEEVYRLADRVSVFRDGHWIDTSDRADTTPESIVTRMVGRQLDDLYVHEPHEPGDVVLETRGLGDGAQVGPVDVRLRAGEVVGVAGLIGAGRTEFARLLFGAERARAGEIRMAGEPVRIRNPLDAVKLGIGLVPESRKEQALFLDLAVRENITVSGLGALSDLGVLRFGRIAELVRRQVESLNVRCSSPQQHVRNLSGGNQQKVVLARWLAVQPRVLLLDEPTRGVDIGAKHEIYKIIDRLAKEGVAVLMISSDLPEVLGISDRILVMRNGRLAGEFDHDEATEETVMLYATGVAGDGETDGVPDGRRAAVTKQGEAQ</sequence>
<evidence type="ECO:0000256" key="4">
    <source>
        <dbReference type="ARBA" id="ARBA00022737"/>
    </source>
</evidence>
<evidence type="ECO:0000256" key="5">
    <source>
        <dbReference type="ARBA" id="ARBA00022741"/>
    </source>
</evidence>
<dbReference type="GO" id="GO:0005524">
    <property type="term" value="F:ATP binding"/>
    <property type="evidence" value="ECO:0007669"/>
    <property type="project" value="UniProtKB-KW"/>
</dbReference>
<organism evidence="11 12">
    <name type="scientific">Salinactinospora qingdaonensis</name>
    <dbReference type="NCBI Taxonomy" id="702744"/>
    <lineage>
        <taxon>Bacteria</taxon>
        <taxon>Bacillati</taxon>
        <taxon>Actinomycetota</taxon>
        <taxon>Actinomycetes</taxon>
        <taxon>Streptosporangiales</taxon>
        <taxon>Nocardiopsidaceae</taxon>
        <taxon>Salinactinospora</taxon>
    </lineage>
</organism>
<evidence type="ECO:0000256" key="7">
    <source>
        <dbReference type="ARBA" id="ARBA00022967"/>
    </source>
</evidence>
<dbReference type="InterPro" id="IPR027417">
    <property type="entry name" value="P-loop_NTPase"/>
</dbReference>
<protein>
    <submittedName>
        <fullName evidence="11">Sugar ABC transporter ATP-binding protein</fullName>
    </submittedName>
</protein>
<keyword evidence="4" id="KW-0677">Repeat</keyword>
<keyword evidence="1" id="KW-0813">Transport</keyword>
<dbReference type="SUPFAM" id="SSF52540">
    <property type="entry name" value="P-loop containing nucleoside triphosphate hydrolases"/>
    <property type="match status" value="2"/>
</dbReference>
<dbReference type="PROSITE" id="PS00211">
    <property type="entry name" value="ABC_TRANSPORTER_1"/>
    <property type="match status" value="2"/>
</dbReference>
<evidence type="ECO:0000313" key="12">
    <source>
        <dbReference type="Proteomes" id="UP001500908"/>
    </source>
</evidence>
<dbReference type="CDD" id="cd03216">
    <property type="entry name" value="ABC_Carb_Monos_I"/>
    <property type="match status" value="1"/>
</dbReference>
<evidence type="ECO:0000256" key="6">
    <source>
        <dbReference type="ARBA" id="ARBA00022840"/>
    </source>
</evidence>
<dbReference type="Gene3D" id="3.40.50.300">
    <property type="entry name" value="P-loop containing nucleotide triphosphate hydrolases"/>
    <property type="match status" value="2"/>
</dbReference>
<evidence type="ECO:0000256" key="1">
    <source>
        <dbReference type="ARBA" id="ARBA00022448"/>
    </source>
</evidence>
<dbReference type="PROSITE" id="PS50893">
    <property type="entry name" value="ABC_TRANSPORTER_2"/>
    <property type="match status" value="2"/>
</dbReference>
<feature type="region of interest" description="Disordered" evidence="9">
    <location>
        <begin position="501"/>
        <end position="524"/>
    </location>
</feature>
<dbReference type="PANTHER" id="PTHR43790">
    <property type="entry name" value="CARBOHYDRATE TRANSPORT ATP-BINDING PROTEIN MG119-RELATED"/>
    <property type="match status" value="1"/>
</dbReference>
<keyword evidence="7" id="KW-1278">Translocase</keyword>
<evidence type="ECO:0000256" key="9">
    <source>
        <dbReference type="SAM" id="MobiDB-lite"/>
    </source>
</evidence>
<proteinExistence type="predicted"/>
<name>A0ABP7F5X4_9ACTN</name>
<dbReference type="EMBL" id="BAABDD010000003">
    <property type="protein sequence ID" value="GAA3732014.1"/>
    <property type="molecule type" value="Genomic_DNA"/>
</dbReference>
<feature type="domain" description="ABC transporter" evidence="10">
    <location>
        <begin position="246"/>
        <end position="501"/>
    </location>
</feature>
<keyword evidence="2" id="KW-1003">Cell membrane</keyword>
<evidence type="ECO:0000313" key="11">
    <source>
        <dbReference type="EMBL" id="GAA3732014.1"/>
    </source>
</evidence>
<dbReference type="PANTHER" id="PTHR43790:SF3">
    <property type="entry name" value="D-ALLOSE IMPORT ATP-BINDING PROTEIN ALSA-RELATED"/>
    <property type="match status" value="1"/>
</dbReference>
<dbReference type="SMART" id="SM00382">
    <property type="entry name" value="AAA"/>
    <property type="match status" value="2"/>
</dbReference>
<accession>A0ABP7F5X4</accession>
<keyword evidence="8" id="KW-0472">Membrane</keyword>
<dbReference type="RefSeq" id="WP_344967908.1">
    <property type="nucleotide sequence ID" value="NZ_BAABDD010000003.1"/>
</dbReference>
<keyword evidence="3" id="KW-0762">Sugar transport</keyword>
<feature type="domain" description="ABC transporter" evidence="10">
    <location>
        <begin position="11"/>
        <end position="247"/>
    </location>
</feature>
<dbReference type="Proteomes" id="UP001500908">
    <property type="component" value="Unassembled WGS sequence"/>
</dbReference>
<reference evidence="12" key="1">
    <citation type="journal article" date="2019" name="Int. J. Syst. Evol. Microbiol.">
        <title>The Global Catalogue of Microorganisms (GCM) 10K type strain sequencing project: providing services to taxonomists for standard genome sequencing and annotation.</title>
        <authorList>
            <consortium name="The Broad Institute Genomics Platform"/>
            <consortium name="The Broad Institute Genome Sequencing Center for Infectious Disease"/>
            <person name="Wu L."/>
            <person name="Ma J."/>
        </authorList>
    </citation>
    <scope>NUCLEOTIDE SEQUENCE [LARGE SCALE GENOMIC DNA]</scope>
    <source>
        <strain evidence="12">JCM 17137</strain>
    </source>
</reference>
<dbReference type="InterPro" id="IPR003439">
    <property type="entry name" value="ABC_transporter-like_ATP-bd"/>
</dbReference>
<evidence type="ECO:0000256" key="8">
    <source>
        <dbReference type="ARBA" id="ARBA00023136"/>
    </source>
</evidence>
<gene>
    <name evidence="11" type="ORF">GCM10022402_10890</name>
</gene>
<evidence type="ECO:0000259" key="10">
    <source>
        <dbReference type="PROSITE" id="PS50893"/>
    </source>
</evidence>
<dbReference type="InterPro" id="IPR050107">
    <property type="entry name" value="ABC_carbohydrate_import_ATPase"/>
</dbReference>